<accession>A0A834BTA7</accession>
<evidence type="ECO:0000313" key="3">
    <source>
        <dbReference type="Proteomes" id="UP000646548"/>
    </source>
</evidence>
<dbReference type="EMBL" id="WKFB01001025">
    <property type="protein sequence ID" value="KAF6715833.1"/>
    <property type="molecule type" value="Genomic_DNA"/>
</dbReference>
<evidence type="ECO:0000256" key="1">
    <source>
        <dbReference type="SAM" id="MobiDB-lite"/>
    </source>
</evidence>
<organism evidence="2 3">
    <name type="scientific">Oryzias melastigma</name>
    <name type="common">Marine medaka</name>
    <dbReference type="NCBI Taxonomy" id="30732"/>
    <lineage>
        <taxon>Eukaryota</taxon>
        <taxon>Metazoa</taxon>
        <taxon>Chordata</taxon>
        <taxon>Craniata</taxon>
        <taxon>Vertebrata</taxon>
        <taxon>Euteleostomi</taxon>
        <taxon>Actinopterygii</taxon>
        <taxon>Neopterygii</taxon>
        <taxon>Teleostei</taxon>
        <taxon>Neoteleostei</taxon>
        <taxon>Acanthomorphata</taxon>
        <taxon>Ovalentaria</taxon>
        <taxon>Atherinomorphae</taxon>
        <taxon>Beloniformes</taxon>
        <taxon>Adrianichthyidae</taxon>
        <taxon>Oryziinae</taxon>
        <taxon>Oryzias</taxon>
    </lineage>
</organism>
<sequence>MPRGRGGVSERERGGVTPERGGGKEKGVRYCQAVLPERSNSSRASISTGQDTDAEWKYGEYTPTAAPGRDEEGILLILFGAPNKQSTSENTYI</sequence>
<protein>
    <submittedName>
        <fullName evidence="2">Uncharacterized protein</fullName>
    </submittedName>
</protein>
<gene>
    <name evidence="2" type="ORF">FQA47_016573</name>
</gene>
<feature type="region of interest" description="Disordered" evidence="1">
    <location>
        <begin position="1"/>
        <end position="28"/>
    </location>
</feature>
<name>A0A834BTA7_ORYME</name>
<reference evidence="2" key="1">
    <citation type="journal article" name="BMC Genomics">
        <title>Long-read sequencing and de novo genome assembly of marine medaka (Oryzias melastigma).</title>
        <authorList>
            <person name="Liang P."/>
            <person name="Saqib H.S.A."/>
            <person name="Ni X."/>
            <person name="Shen Y."/>
        </authorList>
    </citation>
    <scope>NUCLEOTIDE SEQUENCE</scope>
    <source>
        <strain evidence="2">Bigg-433</strain>
    </source>
</reference>
<dbReference type="AlphaFoldDB" id="A0A834BTA7"/>
<evidence type="ECO:0000313" key="2">
    <source>
        <dbReference type="EMBL" id="KAF6715833.1"/>
    </source>
</evidence>
<dbReference type="Proteomes" id="UP000646548">
    <property type="component" value="Unassembled WGS sequence"/>
</dbReference>
<proteinExistence type="predicted"/>
<comment type="caution">
    <text evidence="2">The sequence shown here is derived from an EMBL/GenBank/DDBJ whole genome shotgun (WGS) entry which is preliminary data.</text>
</comment>